<reference evidence="3 4" key="1">
    <citation type="journal article" date="2013" name="Genome Announc.">
        <title>Draft Genome Sequence of an Alphaproteobacterium, Caenispirillum salinarum AK4(T), Isolated from a Solar Saltern.</title>
        <authorList>
            <person name="Khatri I."/>
            <person name="Singh A."/>
            <person name="Korpole S."/>
            <person name="Pinnaka A.K."/>
            <person name="Subramanian S."/>
        </authorList>
    </citation>
    <scope>NUCLEOTIDE SEQUENCE [LARGE SCALE GENOMIC DNA]</scope>
    <source>
        <strain evidence="3 4">AK4</strain>
    </source>
</reference>
<dbReference type="InterPro" id="IPR006016">
    <property type="entry name" value="UspA"/>
</dbReference>
<proteinExistence type="inferred from homology"/>
<protein>
    <submittedName>
        <fullName evidence="3">Universal stress protein family 4</fullName>
    </submittedName>
</protein>
<keyword evidence="4" id="KW-1185">Reference proteome</keyword>
<dbReference type="SUPFAM" id="SSF52402">
    <property type="entry name" value="Adenine nucleotide alpha hydrolases-like"/>
    <property type="match status" value="2"/>
</dbReference>
<feature type="domain" description="UspA" evidence="2">
    <location>
        <begin position="4"/>
        <end position="160"/>
    </location>
</feature>
<organism evidence="3 4">
    <name type="scientific">Caenispirillum salinarum AK4</name>
    <dbReference type="NCBI Taxonomy" id="1238182"/>
    <lineage>
        <taxon>Bacteria</taxon>
        <taxon>Pseudomonadati</taxon>
        <taxon>Pseudomonadota</taxon>
        <taxon>Alphaproteobacteria</taxon>
        <taxon>Rhodospirillales</taxon>
        <taxon>Novispirillaceae</taxon>
        <taxon>Caenispirillum</taxon>
    </lineage>
</organism>
<evidence type="ECO:0000313" key="4">
    <source>
        <dbReference type="Proteomes" id="UP000009881"/>
    </source>
</evidence>
<accession>K9HKB0</accession>
<dbReference type="Gene3D" id="3.40.50.12370">
    <property type="match status" value="1"/>
</dbReference>
<feature type="domain" description="UspA" evidence="2">
    <location>
        <begin position="169"/>
        <end position="288"/>
    </location>
</feature>
<evidence type="ECO:0000256" key="1">
    <source>
        <dbReference type="ARBA" id="ARBA00008791"/>
    </source>
</evidence>
<sequence>MADKKILACTDGSAPYAASVYDHAAWAAKRIDASVEILHVLDHHSDRKSGAVDLSGSIGMDARDELLEQLAELDNVKAKVAQKRARLILEDAEKRLTAAGVSEVSLTQRHGTVVETVDEFEDAANLIVIGKRGETHDVASEHLGANLERVVRASRRPVLVASRAFKPIEKVLIAFDGSPSARRAVEAIGKSPLLKGLACHVLSVGYDGSERREQMTWATDTLKTNGIEAEAVVRQGDADDVITAYVRDEGINLMVMGAYGHSRIRSFIVGSTTTTMIRTCKIPLLMVR</sequence>
<dbReference type="PATRIC" id="fig|1238182.3.peg.1792"/>
<dbReference type="OrthoDB" id="9804721at2"/>
<dbReference type="STRING" id="1238182.C882_4130"/>
<dbReference type="eggNOG" id="COG0589">
    <property type="taxonomic scope" value="Bacteria"/>
</dbReference>
<comment type="caution">
    <text evidence="3">The sequence shown here is derived from an EMBL/GenBank/DDBJ whole genome shotgun (WGS) entry which is preliminary data.</text>
</comment>
<dbReference type="RefSeq" id="WP_009540238.1">
    <property type="nucleotide sequence ID" value="NZ_ANHY01000007.1"/>
</dbReference>
<dbReference type="PANTHER" id="PTHR46268">
    <property type="entry name" value="STRESS RESPONSE PROTEIN NHAX"/>
    <property type="match status" value="1"/>
</dbReference>
<dbReference type="CDD" id="cd00293">
    <property type="entry name" value="USP-like"/>
    <property type="match status" value="2"/>
</dbReference>
<dbReference type="InterPro" id="IPR006015">
    <property type="entry name" value="Universal_stress_UspA"/>
</dbReference>
<dbReference type="AlphaFoldDB" id="K9HKB0"/>
<evidence type="ECO:0000313" key="3">
    <source>
        <dbReference type="EMBL" id="EKV30793.1"/>
    </source>
</evidence>
<gene>
    <name evidence="3" type="ORF">C882_4130</name>
</gene>
<comment type="similarity">
    <text evidence="1">Belongs to the universal stress protein A family.</text>
</comment>
<dbReference type="Proteomes" id="UP000009881">
    <property type="component" value="Unassembled WGS sequence"/>
</dbReference>
<dbReference type="PANTHER" id="PTHR46268:SF6">
    <property type="entry name" value="UNIVERSAL STRESS PROTEIN UP12"/>
    <property type="match status" value="1"/>
</dbReference>
<dbReference type="PRINTS" id="PR01438">
    <property type="entry name" value="UNVRSLSTRESS"/>
</dbReference>
<name>K9HKB0_9PROT</name>
<dbReference type="EMBL" id="ANHY01000007">
    <property type="protein sequence ID" value="EKV30793.1"/>
    <property type="molecule type" value="Genomic_DNA"/>
</dbReference>
<dbReference type="Pfam" id="PF00582">
    <property type="entry name" value="Usp"/>
    <property type="match status" value="2"/>
</dbReference>
<evidence type="ECO:0000259" key="2">
    <source>
        <dbReference type="Pfam" id="PF00582"/>
    </source>
</evidence>